<keyword evidence="1" id="KW-0472">Membrane</keyword>
<keyword evidence="1" id="KW-1133">Transmembrane helix</keyword>
<dbReference type="Pfam" id="PF11255">
    <property type="entry name" value="DUF3054"/>
    <property type="match status" value="1"/>
</dbReference>
<organism evidence="2 3">
    <name type="scientific">Cryobacterium zhongshanensis</name>
    <dbReference type="NCBI Taxonomy" id="2928153"/>
    <lineage>
        <taxon>Bacteria</taxon>
        <taxon>Bacillati</taxon>
        <taxon>Actinomycetota</taxon>
        <taxon>Actinomycetes</taxon>
        <taxon>Micrococcales</taxon>
        <taxon>Microbacteriaceae</taxon>
        <taxon>Cryobacterium</taxon>
    </lineage>
</organism>
<dbReference type="Proteomes" id="UP001165341">
    <property type="component" value="Unassembled WGS sequence"/>
</dbReference>
<proteinExistence type="predicted"/>
<dbReference type="EMBL" id="JALGAR010000001">
    <property type="protein sequence ID" value="MCI4656566.1"/>
    <property type="molecule type" value="Genomic_DNA"/>
</dbReference>
<dbReference type="AlphaFoldDB" id="A0AA41QUL4"/>
<feature type="transmembrane region" description="Helical" evidence="1">
    <location>
        <begin position="37"/>
        <end position="58"/>
    </location>
</feature>
<comment type="caution">
    <text evidence="2">The sequence shown here is derived from an EMBL/GenBank/DDBJ whole genome shotgun (WGS) entry which is preliminary data.</text>
</comment>
<feature type="transmembrane region" description="Helical" evidence="1">
    <location>
        <begin position="12"/>
        <end position="31"/>
    </location>
</feature>
<reference evidence="2" key="1">
    <citation type="submission" date="2022-03" db="EMBL/GenBank/DDBJ databases">
        <title>Cryobacterium sp. nov. strain ZS14-85, isolated from Antarctic soil.</title>
        <authorList>
            <person name="Li J."/>
            <person name="Niu G."/>
        </authorList>
    </citation>
    <scope>NUCLEOTIDE SEQUENCE</scope>
    <source>
        <strain evidence="2">ZS14-85</strain>
    </source>
</reference>
<accession>A0AA41QUL4</accession>
<protein>
    <submittedName>
        <fullName evidence="2">DUF3054 domain-containing protein</fullName>
    </submittedName>
</protein>
<feature type="transmembrane region" description="Helical" evidence="1">
    <location>
        <begin position="97"/>
        <end position="119"/>
    </location>
</feature>
<sequence length="133" mass="14303">MSSPRTLPASALLAAGIDAALVLVFAAIGRASHGEDLLGVLTTWWPFLGGLTIGWLIMRAWHAPQRIVYTGLGVWLWTVAGGLLLRVVSGQGIQPSFIVVTAIVLGLFLVGWRGIAVLVRRIRARRQTATPVR</sequence>
<evidence type="ECO:0000313" key="3">
    <source>
        <dbReference type="Proteomes" id="UP001165341"/>
    </source>
</evidence>
<dbReference type="InterPro" id="IPR021414">
    <property type="entry name" value="DUF3054"/>
</dbReference>
<name>A0AA41QUL4_9MICO</name>
<feature type="transmembrane region" description="Helical" evidence="1">
    <location>
        <begin position="67"/>
        <end position="85"/>
    </location>
</feature>
<keyword evidence="3" id="KW-1185">Reference proteome</keyword>
<gene>
    <name evidence="2" type="ORF">MQH31_01895</name>
</gene>
<dbReference type="RefSeq" id="WP_243010700.1">
    <property type="nucleotide sequence ID" value="NZ_JALGAR010000001.1"/>
</dbReference>
<evidence type="ECO:0000256" key="1">
    <source>
        <dbReference type="SAM" id="Phobius"/>
    </source>
</evidence>
<evidence type="ECO:0000313" key="2">
    <source>
        <dbReference type="EMBL" id="MCI4656566.1"/>
    </source>
</evidence>
<keyword evidence="1" id="KW-0812">Transmembrane</keyword>